<evidence type="ECO:0000313" key="1">
    <source>
        <dbReference type="EnsemblMetazoa" id="ENSAATROPP008566"/>
    </source>
</evidence>
<evidence type="ECO:0000313" key="2">
    <source>
        <dbReference type="Proteomes" id="UP000075880"/>
    </source>
</evidence>
<dbReference type="PANTHER" id="PTHR10091:SF0">
    <property type="entry name" value="GALACTOSE MUTAROTASE"/>
    <property type="match status" value="1"/>
</dbReference>
<dbReference type="GO" id="GO:0004034">
    <property type="term" value="F:aldose 1-epimerase activity"/>
    <property type="evidence" value="ECO:0007669"/>
    <property type="project" value="TreeGrafter"/>
</dbReference>
<reference evidence="1" key="1">
    <citation type="submission" date="2024-04" db="UniProtKB">
        <authorList>
            <consortium name="EnsemblMetazoa"/>
        </authorList>
    </citation>
    <scope>IDENTIFICATION</scope>
    <source>
        <strain evidence="1">EBRO</strain>
    </source>
</reference>
<dbReference type="EnsemblMetazoa" id="ENSAATROPT009468">
    <property type="protein sequence ID" value="ENSAATROPP008566"/>
    <property type="gene ID" value="ENSAATROPG007712"/>
</dbReference>
<dbReference type="SUPFAM" id="SSF74650">
    <property type="entry name" value="Galactose mutarotase-like"/>
    <property type="match status" value="1"/>
</dbReference>
<dbReference type="GO" id="GO:0006006">
    <property type="term" value="P:glucose metabolic process"/>
    <property type="evidence" value="ECO:0007669"/>
    <property type="project" value="TreeGrafter"/>
</dbReference>
<accession>A0AAG5DBD9</accession>
<dbReference type="Proteomes" id="UP000075880">
    <property type="component" value="Unassembled WGS sequence"/>
</dbReference>
<dbReference type="AlphaFoldDB" id="A0AAG5DBD9"/>
<name>A0AAG5DBD9_ANOAO</name>
<dbReference type="PANTHER" id="PTHR10091">
    <property type="entry name" value="ALDOSE-1-EPIMERASE"/>
    <property type="match status" value="1"/>
</dbReference>
<dbReference type="GO" id="GO:0033499">
    <property type="term" value="P:galactose catabolic process via UDP-galactose, Leloir pathway"/>
    <property type="evidence" value="ECO:0007669"/>
    <property type="project" value="TreeGrafter"/>
</dbReference>
<dbReference type="Gene3D" id="2.70.98.10">
    <property type="match status" value="1"/>
</dbReference>
<sequence length="405" mass="45028">MPDGVVLHSSEFGVLLDNAGQNISVQKFTWITQAGLKLSVLNLDAAIIELCAPDRNARLSENILLGVDSLHEYLQLDPAIACAARFEPPLSRVAKQHSQDEPIPVDQARVWLPFVYGTRLQLSLEQCRNNKSRLIIATITITVEPSNVVRIQYRTTCASGGLYRLAHRFLVNLAGRNAGPGGTYDHVVQLNSDSYVDRNCFLRSASENLADMRIAQHLGLLLYNARQCGNMEAALGGIYAMNNASHEGFAIRLIHTDSGRAMELYCDYPWMHFSTLSELPPGQDELVPFYPRQGLHRLSLVFDINRFVLNIVDALEKGSSKDPKDQSEDNLLLNGDQNPELQGHFMRNAGLLIHPLGCPFKIKRAPRVSPSLAFIGHTTLKFGFCKELSKSQPPAIREINCIESE</sequence>
<dbReference type="InterPro" id="IPR014718">
    <property type="entry name" value="GH-type_carb-bd"/>
</dbReference>
<dbReference type="InterPro" id="IPR011013">
    <property type="entry name" value="Gal_mutarotase_sf_dom"/>
</dbReference>
<protein>
    <submittedName>
        <fullName evidence="1">Uncharacterized protein</fullName>
    </submittedName>
</protein>
<organism evidence="1 2">
    <name type="scientific">Anopheles atroparvus</name>
    <name type="common">European mosquito</name>
    <dbReference type="NCBI Taxonomy" id="41427"/>
    <lineage>
        <taxon>Eukaryota</taxon>
        <taxon>Metazoa</taxon>
        <taxon>Ecdysozoa</taxon>
        <taxon>Arthropoda</taxon>
        <taxon>Hexapoda</taxon>
        <taxon>Insecta</taxon>
        <taxon>Pterygota</taxon>
        <taxon>Neoptera</taxon>
        <taxon>Endopterygota</taxon>
        <taxon>Diptera</taxon>
        <taxon>Nematocera</taxon>
        <taxon>Culicoidea</taxon>
        <taxon>Culicidae</taxon>
        <taxon>Anophelinae</taxon>
        <taxon>Anopheles</taxon>
    </lineage>
</organism>
<proteinExistence type="predicted"/>
<keyword evidence="2" id="KW-1185">Reference proteome</keyword>
<dbReference type="GO" id="GO:0030246">
    <property type="term" value="F:carbohydrate binding"/>
    <property type="evidence" value="ECO:0007669"/>
    <property type="project" value="InterPro"/>
</dbReference>